<dbReference type="NCBIfam" id="TIGR03049">
    <property type="entry name" value="PS_I_psaK"/>
    <property type="match status" value="1"/>
</dbReference>
<evidence type="ECO:0000256" key="2">
    <source>
        <dbReference type="ARBA" id="ARBA00006458"/>
    </source>
</evidence>
<dbReference type="STRING" id="454136.NIES2119_21030"/>
<keyword evidence="8 9" id="KW-0472">Membrane</keyword>
<comment type="subcellular location">
    <subcellularLocation>
        <location evidence="9">Cellular thylakoid membrane</location>
        <topology evidence="9">Multi-pass membrane protein</topology>
    </subcellularLocation>
    <subcellularLocation>
        <location evidence="1">Membrane</location>
        <topology evidence="1">Multi-pass membrane protein</topology>
    </subcellularLocation>
</comment>
<dbReference type="Gene3D" id="1.20.860.20">
    <property type="entry name" value="Photosystem I PsaK, reaction centre"/>
    <property type="match status" value="1"/>
</dbReference>
<dbReference type="OrthoDB" id="561382at2"/>
<dbReference type="GO" id="GO:0009522">
    <property type="term" value="C:photosystem I"/>
    <property type="evidence" value="ECO:0007669"/>
    <property type="project" value="UniProtKB-KW"/>
</dbReference>
<sequence length="85" mass="8783">MINSILLAAQVLNVRSDNWSLQVGAVMILCNILALLIVRYATQDRGSKPASPVPGFGLPQLIAGACFGHIIGAGVILGLTNSGVL</sequence>
<dbReference type="GO" id="GO:0031676">
    <property type="term" value="C:plasma membrane-derived thylakoid membrane"/>
    <property type="evidence" value="ECO:0007669"/>
    <property type="project" value="UniProtKB-SubCell"/>
</dbReference>
<evidence type="ECO:0000256" key="3">
    <source>
        <dbReference type="ARBA" id="ARBA00022531"/>
    </source>
</evidence>
<comment type="similarity">
    <text evidence="2 9">Belongs to the PsaG/PsaK family.</text>
</comment>
<keyword evidence="3 9" id="KW-0602">Photosynthesis</keyword>
<feature type="transmembrane region" description="Helical" evidence="9">
    <location>
        <begin position="61"/>
        <end position="80"/>
    </location>
</feature>
<keyword evidence="4 9" id="KW-0812">Transmembrane</keyword>
<dbReference type="Proteomes" id="UP000185860">
    <property type="component" value="Unassembled WGS sequence"/>
</dbReference>
<evidence type="ECO:0000256" key="1">
    <source>
        <dbReference type="ARBA" id="ARBA00004141"/>
    </source>
</evidence>
<dbReference type="HAMAP" id="MF_00474">
    <property type="entry name" value="PSI_PsaK"/>
    <property type="match status" value="1"/>
</dbReference>
<evidence type="ECO:0000256" key="7">
    <source>
        <dbReference type="ARBA" id="ARBA00023078"/>
    </source>
</evidence>
<evidence type="ECO:0000256" key="5">
    <source>
        <dbReference type="ARBA" id="ARBA00022836"/>
    </source>
</evidence>
<evidence type="ECO:0000256" key="8">
    <source>
        <dbReference type="ARBA" id="ARBA00023136"/>
    </source>
</evidence>
<dbReference type="InterPro" id="IPR000549">
    <property type="entry name" value="PSI_PsaG/PsaK"/>
</dbReference>
<organism evidence="10 11">
    <name type="scientific">[Phormidium ambiguum] IAM M-71</name>
    <dbReference type="NCBI Taxonomy" id="454136"/>
    <lineage>
        <taxon>Bacteria</taxon>
        <taxon>Bacillati</taxon>
        <taxon>Cyanobacteriota</taxon>
        <taxon>Cyanophyceae</taxon>
        <taxon>Oscillatoriophycideae</taxon>
        <taxon>Aerosakkonematales</taxon>
        <taxon>Aerosakkonemataceae</taxon>
        <taxon>Floridanema</taxon>
    </lineage>
</organism>
<accession>A0A1U7IEI9</accession>
<proteinExistence type="inferred from homology"/>
<dbReference type="AlphaFoldDB" id="A0A1U7IEI9"/>
<reference evidence="10 11" key="1">
    <citation type="submission" date="2016-11" db="EMBL/GenBank/DDBJ databases">
        <title>Draft Genome Sequences of Nine Cyanobacterial Strains from Diverse Habitats.</title>
        <authorList>
            <person name="Zhu T."/>
            <person name="Hou S."/>
            <person name="Lu X."/>
            <person name="Hess W.R."/>
        </authorList>
    </citation>
    <scope>NUCLEOTIDE SEQUENCE [LARGE SCALE GENOMIC DNA]</scope>
    <source>
        <strain evidence="10 11">IAM M-71</strain>
    </source>
</reference>
<keyword evidence="7 9" id="KW-0793">Thylakoid</keyword>
<name>A0A1U7IEI9_9CYAN</name>
<evidence type="ECO:0000256" key="4">
    <source>
        <dbReference type="ARBA" id="ARBA00022692"/>
    </source>
</evidence>
<evidence type="ECO:0000313" key="11">
    <source>
        <dbReference type="Proteomes" id="UP000185860"/>
    </source>
</evidence>
<dbReference type="Pfam" id="PF01241">
    <property type="entry name" value="PSI_PSAK"/>
    <property type="match status" value="1"/>
</dbReference>
<evidence type="ECO:0000256" key="6">
    <source>
        <dbReference type="ARBA" id="ARBA00022989"/>
    </source>
</evidence>
<dbReference type="SUPFAM" id="SSF81563">
    <property type="entry name" value="Photosystem I reaction center subunit X, PsaK"/>
    <property type="match status" value="1"/>
</dbReference>
<dbReference type="EMBL" id="MRCE01000023">
    <property type="protein sequence ID" value="OKH35295.1"/>
    <property type="molecule type" value="Genomic_DNA"/>
</dbReference>
<gene>
    <name evidence="9" type="primary">psaK</name>
    <name evidence="10" type="ORF">NIES2119_21030</name>
</gene>
<evidence type="ECO:0000313" key="10">
    <source>
        <dbReference type="EMBL" id="OKH35295.1"/>
    </source>
</evidence>
<keyword evidence="6 9" id="KW-1133">Transmembrane helix</keyword>
<protein>
    <recommendedName>
        <fullName evidence="9">Photosystem I reaction center subunit PsaK</fullName>
    </recommendedName>
    <alternativeName>
        <fullName evidence="9">Photosystem I subunit X</fullName>
    </alternativeName>
</protein>
<keyword evidence="5 9" id="KW-0603">Photosystem I</keyword>
<dbReference type="InterPro" id="IPR035982">
    <property type="entry name" value="PSI_centre_PsaK_sf"/>
</dbReference>
<dbReference type="InterPro" id="IPR017492">
    <property type="entry name" value="PSI_PsaK"/>
</dbReference>
<dbReference type="GO" id="GO:0015979">
    <property type="term" value="P:photosynthesis"/>
    <property type="evidence" value="ECO:0007669"/>
    <property type="project" value="UniProtKB-UniRule"/>
</dbReference>
<comment type="caution">
    <text evidence="10">The sequence shown here is derived from an EMBL/GenBank/DDBJ whole genome shotgun (WGS) entry which is preliminary data.</text>
</comment>
<evidence type="ECO:0000256" key="9">
    <source>
        <dbReference type="HAMAP-Rule" id="MF_00474"/>
    </source>
</evidence>
<dbReference type="InterPro" id="IPR037101">
    <property type="entry name" value="PSI_PsaK_bact"/>
</dbReference>
<dbReference type="RefSeq" id="WP_073595503.1">
    <property type="nucleotide sequence ID" value="NZ_MRCE01000023.1"/>
</dbReference>
<feature type="transmembrane region" description="Helical" evidence="9">
    <location>
        <begin position="21"/>
        <end position="41"/>
    </location>
</feature>